<gene>
    <name evidence="3" type="ORF">ACHIPZ_25020</name>
</gene>
<reference evidence="3 4" key="1">
    <citation type="submission" date="2024-10" db="EMBL/GenBank/DDBJ databases">
        <authorList>
            <person name="Riesco R."/>
        </authorList>
    </citation>
    <scope>NUCLEOTIDE SEQUENCE [LARGE SCALE GENOMIC DNA]</scope>
    <source>
        <strain evidence="3 4">NCIMB 15449</strain>
    </source>
</reference>
<feature type="transmembrane region" description="Helical" evidence="2">
    <location>
        <begin position="6"/>
        <end position="25"/>
    </location>
</feature>
<keyword evidence="2" id="KW-0472">Membrane</keyword>
<keyword evidence="2" id="KW-0812">Transmembrane</keyword>
<evidence type="ECO:0000313" key="4">
    <source>
        <dbReference type="Proteomes" id="UP001609175"/>
    </source>
</evidence>
<evidence type="ECO:0000313" key="3">
    <source>
        <dbReference type="EMBL" id="MFH5211438.1"/>
    </source>
</evidence>
<feature type="coiled-coil region" evidence="1">
    <location>
        <begin position="45"/>
        <end position="79"/>
    </location>
</feature>
<evidence type="ECO:0000256" key="1">
    <source>
        <dbReference type="SAM" id="Coils"/>
    </source>
</evidence>
<dbReference type="EMBL" id="JBIMSO010000116">
    <property type="protein sequence ID" value="MFH5211438.1"/>
    <property type="molecule type" value="Genomic_DNA"/>
</dbReference>
<name>A0ABW7JTU8_9NOCA</name>
<comment type="caution">
    <text evidence="3">The sequence shown here is derived from an EMBL/GenBank/DDBJ whole genome shotgun (WGS) entry which is preliminary data.</text>
</comment>
<accession>A0ABW7JTU8</accession>
<organism evidence="3 4">
    <name type="scientific">Antrihabitans spumae</name>
    <dbReference type="NCBI Taxonomy" id="3373370"/>
    <lineage>
        <taxon>Bacteria</taxon>
        <taxon>Bacillati</taxon>
        <taxon>Actinomycetota</taxon>
        <taxon>Actinomycetes</taxon>
        <taxon>Mycobacteriales</taxon>
        <taxon>Nocardiaceae</taxon>
        <taxon>Antrihabitans</taxon>
    </lineage>
</organism>
<proteinExistence type="predicted"/>
<keyword evidence="2" id="KW-1133">Transmembrane helix</keyword>
<dbReference type="Proteomes" id="UP001609175">
    <property type="component" value="Unassembled WGS sequence"/>
</dbReference>
<protein>
    <recommendedName>
        <fullName evidence="5">DNA recombination protein RmuC</fullName>
    </recommendedName>
</protein>
<evidence type="ECO:0000256" key="2">
    <source>
        <dbReference type="SAM" id="Phobius"/>
    </source>
</evidence>
<dbReference type="RefSeq" id="WP_395117918.1">
    <property type="nucleotide sequence ID" value="NZ_JBIMSO010000116.1"/>
</dbReference>
<keyword evidence="1" id="KW-0175">Coiled coil</keyword>
<sequence>MNVSQIAVQLGVPGIIVALLGIFGARRLNQANYAKVITEISVGIAKDLDAKVDKLGEQLEAQKQQLNSQGEQLDTQRRQISMLDGHVVELSRQLRIAIPLLEARGHDVADMRAALERAREA</sequence>
<evidence type="ECO:0008006" key="5">
    <source>
        <dbReference type="Google" id="ProtNLM"/>
    </source>
</evidence>